<evidence type="ECO:0000259" key="1">
    <source>
        <dbReference type="Pfam" id="PF03080"/>
    </source>
</evidence>
<dbReference type="Proteomes" id="UP000017836">
    <property type="component" value="Unassembled WGS sequence"/>
</dbReference>
<accession>W1PEN7</accession>
<dbReference type="InterPro" id="IPR004314">
    <property type="entry name" value="Neprosin"/>
</dbReference>
<dbReference type="Pfam" id="PF03080">
    <property type="entry name" value="Neprosin"/>
    <property type="match status" value="1"/>
</dbReference>
<evidence type="ECO:0000313" key="2">
    <source>
        <dbReference type="EMBL" id="ERN06101.1"/>
    </source>
</evidence>
<dbReference type="HOGENOM" id="CLU_030538_5_0_1"/>
<evidence type="ECO:0000313" key="3">
    <source>
        <dbReference type="Proteomes" id="UP000017836"/>
    </source>
</evidence>
<organism evidence="2 3">
    <name type="scientific">Amborella trichopoda</name>
    <dbReference type="NCBI Taxonomy" id="13333"/>
    <lineage>
        <taxon>Eukaryota</taxon>
        <taxon>Viridiplantae</taxon>
        <taxon>Streptophyta</taxon>
        <taxon>Embryophyta</taxon>
        <taxon>Tracheophyta</taxon>
        <taxon>Spermatophyta</taxon>
        <taxon>Magnoliopsida</taxon>
        <taxon>Amborellales</taxon>
        <taxon>Amborellaceae</taxon>
        <taxon>Amborella</taxon>
    </lineage>
</organism>
<sequence>MTHFKPLSRRIKDPLSLSGPEHRALVAAVRAVWAGQVLNTHPGGHHTVTQMGNGIFPKEKQTAAYFHNLQVLVDSGQWAFPPGLNNFNDNRFCYDSEATFLFCEKCLPLWRTR</sequence>
<name>W1PEN7_AMBTC</name>
<dbReference type="EMBL" id="KI393908">
    <property type="protein sequence ID" value="ERN06101.1"/>
    <property type="molecule type" value="Genomic_DNA"/>
</dbReference>
<dbReference type="Gramene" id="ERN06101">
    <property type="protein sequence ID" value="ERN06101"/>
    <property type="gene ID" value="AMTR_s00016p00042380"/>
</dbReference>
<proteinExistence type="predicted"/>
<dbReference type="STRING" id="13333.W1PEN7"/>
<feature type="domain" description="Neprosin PEP catalytic" evidence="1">
    <location>
        <begin position="28"/>
        <end position="96"/>
    </location>
</feature>
<dbReference type="AlphaFoldDB" id="W1PEN7"/>
<gene>
    <name evidence="2" type="ORF">AMTR_s00016p00042380</name>
</gene>
<reference evidence="3" key="1">
    <citation type="journal article" date="2013" name="Science">
        <title>The Amborella genome and the evolution of flowering plants.</title>
        <authorList>
            <consortium name="Amborella Genome Project"/>
        </authorList>
    </citation>
    <scope>NUCLEOTIDE SEQUENCE [LARGE SCALE GENOMIC DNA]</scope>
</reference>
<keyword evidence="3" id="KW-1185">Reference proteome</keyword>
<protein>
    <recommendedName>
        <fullName evidence="1">Neprosin PEP catalytic domain-containing protein</fullName>
    </recommendedName>
</protein>